<dbReference type="PROSITE" id="PS51935">
    <property type="entry name" value="NLPC_P60"/>
    <property type="match status" value="1"/>
</dbReference>
<keyword evidence="8" id="KW-1185">Reference proteome</keyword>
<evidence type="ECO:0000256" key="1">
    <source>
        <dbReference type="ARBA" id="ARBA00007074"/>
    </source>
</evidence>
<sequence length="169" mass="18991">MVSNTVLQNKINFKVWLFALSLALASCGSSKRAKQAKMERANTVTSVVSYSKTYLGTPYKYGGMDPSGLDCSGLLQLSFMRYGVELPRTTRQMSKIGNKVKLSQVDVGDLVFFRTSKTSRRINHVGLIVKKTNKTIDFIHSSSSQGVMISSINNPYWRKSYVKSRRVIY</sequence>
<evidence type="ECO:0000256" key="5">
    <source>
        <dbReference type="SAM" id="SignalP"/>
    </source>
</evidence>
<proteinExistence type="inferred from homology"/>
<feature type="chain" id="PRO_5047058379" evidence="5">
    <location>
        <begin position="26"/>
        <end position="169"/>
    </location>
</feature>
<feature type="domain" description="NlpC/P60" evidence="6">
    <location>
        <begin position="41"/>
        <end position="168"/>
    </location>
</feature>
<keyword evidence="4" id="KW-0788">Thiol protease</keyword>
<dbReference type="PANTHER" id="PTHR47053">
    <property type="entry name" value="MUREIN DD-ENDOPEPTIDASE MEPH-RELATED"/>
    <property type="match status" value="1"/>
</dbReference>
<accession>A0ABS7XGF5</accession>
<dbReference type="InterPro" id="IPR051202">
    <property type="entry name" value="Peptidase_C40"/>
</dbReference>
<keyword evidence="3" id="KW-0378">Hydrolase</keyword>
<evidence type="ECO:0000256" key="4">
    <source>
        <dbReference type="ARBA" id="ARBA00022807"/>
    </source>
</evidence>
<dbReference type="PANTHER" id="PTHR47053:SF1">
    <property type="entry name" value="MUREIN DD-ENDOPEPTIDASE MEPH-RELATED"/>
    <property type="match status" value="1"/>
</dbReference>
<dbReference type="InterPro" id="IPR000064">
    <property type="entry name" value="NLP_P60_dom"/>
</dbReference>
<gene>
    <name evidence="7" type="ORF">LB452_03650</name>
</gene>
<feature type="signal peptide" evidence="5">
    <location>
        <begin position="1"/>
        <end position="25"/>
    </location>
</feature>
<keyword evidence="5" id="KW-0732">Signal</keyword>
<reference evidence="8" key="1">
    <citation type="submission" date="2023-07" db="EMBL/GenBank/DDBJ databases">
        <title>Novel species isolated from saline lakes on Tibetan Plateau.</title>
        <authorList>
            <person name="Lu H."/>
        </authorList>
    </citation>
    <scope>NUCLEOTIDE SEQUENCE [LARGE SCALE GENOMIC DNA]</scope>
    <source>
        <strain evidence="8">CAK8W</strain>
    </source>
</reference>
<organism evidence="7 8">
    <name type="scientific">Psychroflexus longus</name>
    <dbReference type="NCBI Taxonomy" id="2873596"/>
    <lineage>
        <taxon>Bacteria</taxon>
        <taxon>Pseudomonadati</taxon>
        <taxon>Bacteroidota</taxon>
        <taxon>Flavobacteriia</taxon>
        <taxon>Flavobacteriales</taxon>
        <taxon>Flavobacteriaceae</taxon>
        <taxon>Psychroflexus</taxon>
    </lineage>
</organism>
<evidence type="ECO:0000256" key="2">
    <source>
        <dbReference type="ARBA" id="ARBA00022670"/>
    </source>
</evidence>
<evidence type="ECO:0000313" key="8">
    <source>
        <dbReference type="Proteomes" id="UP001199314"/>
    </source>
</evidence>
<evidence type="ECO:0000259" key="6">
    <source>
        <dbReference type="PROSITE" id="PS51935"/>
    </source>
</evidence>
<comment type="similarity">
    <text evidence="1">Belongs to the peptidase C40 family.</text>
</comment>
<dbReference type="Gene3D" id="3.90.1720.10">
    <property type="entry name" value="endopeptidase domain like (from Nostoc punctiforme)"/>
    <property type="match status" value="1"/>
</dbReference>
<dbReference type="InterPro" id="IPR038765">
    <property type="entry name" value="Papain-like_cys_pep_sf"/>
</dbReference>
<protein>
    <submittedName>
        <fullName evidence="7">C40 family peptidase</fullName>
    </submittedName>
</protein>
<dbReference type="SUPFAM" id="SSF54001">
    <property type="entry name" value="Cysteine proteinases"/>
    <property type="match status" value="1"/>
</dbReference>
<dbReference type="RefSeq" id="WP_224460364.1">
    <property type="nucleotide sequence ID" value="NZ_JAIQZE010000002.1"/>
</dbReference>
<keyword evidence="2" id="KW-0645">Protease</keyword>
<dbReference type="EMBL" id="JAIQZE010000002">
    <property type="protein sequence ID" value="MBZ9778010.1"/>
    <property type="molecule type" value="Genomic_DNA"/>
</dbReference>
<dbReference type="Pfam" id="PF00877">
    <property type="entry name" value="NLPC_P60"/>
    <property type="match status" value="1"/>
</dbReference>
<evidence type="ECO:0000313" key="7">
    <source>
        <dbReference type="EMBL" id="MBZ9778010.1"/>
    </source>
</evidence>
<comment type="caution">
    <text evidence="7">The sequence shown here is derived from an EMBL/GenBank/DDBJ whole genome shotgun (WGS) entry which is preliminary data.</text>
</comment>
<dbReference type="Proteomes" id="UP001199314">
    <property type="component" value="Unassembled WGS sequence"/>
</dbReference>
<name>A0ABS7XGF5_9FLAO</name>
<evidence type="ECO:0000256" key="3">
    <source>
        <dbReference type="ARBA" id="ARBA00022801"/>
    </source>
</evidence>